<keyword evidence="5" id="KW-1185">Reference proteome</keyword>
<dbReference type="PANTHER" id="PTHR10584">
    <property type="entry name" value="SUGAR KINASE"/>
    <property type="match status" value="1"/>
</dbReference>
<dbReference type="PANTHER" id="PTHR10584:SF166">
    <property type="entry name" value="RIBOKINASE"/>
    <property type="match status" value="1"/>
</dbReference>
<dbReference type="SUPFAM" id="SSF46785">
    <property type="entry name" value="Winged helix' DNA-binding domain"/>
    <property type="match status" value="1"/>
</dbReference>
<evidence type="ECO:0000259" key="3">
    <source>
        <dbReference type="Pfam" id="PF00294"/>
    </source>
</evidence>
<dbReference type="InterPro" id="IPR036390">
    <property type="entry name" value="WH_DNA-bd_sf"/>
</dbReference>
<keyword evidence="2" id="KW-0418">Kinase</keyword>
<dbReference type="Gene3D" id="3.40.1190.20">
    <property type="match status" value="1"/>
</dbReference>
<name>A0ABT1CBS0_9HYPH</name>
<dbReference type="InterPro" id="IPR036388">
    <property type="entry name" value="WH-like_DNA-bd_sf"/>
</dbReference>
<reference evidence="4 5" key="1">
    <citation type="submission" date="2022-06" db="EMBL/GenBank/DDBJ databases">
        <title>Mesorhizobium sp. strain RP14 Genome sequencing and assembly.</title>
        <authorList>
            <person name="Kim I."/>
        </authorList>
    </citation>
    <scope>NUCLEOTIDE SEQUENCE [LARGE SCALE GENOMIC DNA]</scope>
    <source>
        <strain evidence="5">RP14(2022)</strain>
    </source>
</reference>
<comment type="caution">
    <text evidence="4">The sequence shown here is derived from an EMBL/GenBank/DDBJ whole genome shotgun (WGS) entry which is preliminary data.</text>
</comment>
<evidence type="ECO:0000313" key="4">
    <source>
        <dbReference type="EMBL" id="MCO6051631.1"/>
    </source>
</evidence>
<proteinExistence type="predicted"/>
<evidence type="ECO:0000256" key="2">
    <source>
        <dbReference type="ARBA" id="ARBA00022777"/>
    </source>
</evidence>
<sequence>MASKDELGAQEQAVLDLVARNPFAGQQEIASALGLARSTVAAHVVSLTQKGYILGRGYVLPEPQRITVIGGAVLDRKYHARRELIFGTSNPMQGSRSFGGVARNVAENLARLEANVSFISIVGDDEGGRALLAHLGALGADVSQVLSTSERPTAEYAAILGPDNDLALGIANMEVFDLFQPAHIERIWPHLAASSWVFMDCNLPAETIGTLFAKKLSARFRLAIDTVSMPKAARLPDDLSAIDLLFTNRDEARAILGVTRGQADEFAAALRARGVAQVLVTTGAEGYVLATEDGVAFHEPVPARPVDITGAGDAMIAGTLSRLLDGTPLTQAARTGALLATLTTESRSSVHPDLSPTFLATQARRLEQ</sequence>
<dbReference type="RefSeq" id="WP_252821367.1">
    <property type="nucleotide sequence ID" value="NZ_JAMXQS010000008.1"/>
</dbReference>
<gene>
    <name evidence="4" type="ORF">NGM99_17745</name>
</gene>
<accession>A0ABT1CBS0</accession>
<dbReference type="InterPro" id="IPR029056">
    <property type="entry name" value="Ribokinase-like"/>
</dbReference>
<dbReference type="SUPFAM" id="SSF53613">
    <property type="entry name" value="Ribokinase-like"/>
    <property type="match status" value="1"/>
</dbReference>
<organism evidence="4 5">
    <name type="scientific">Mesorhizobium liriopis</name>
    <dbReference type="NCBI Taxonomy" id="2953882"/>
    <lineage>
        <taxon>Bacteria</taxon>
        <taxon>Pseudomonadati</taxon>
        <taxon>Pseudomonadota</taxon>
        <taxon>Alphaproteobacteria</taxon>
        <taxon>Hyphomicrobiales</taxon>
        <taxon>Phyllobacteriaceae</taxon>
        <taxon>Mesorhizobium</taxon>
    </lineage>
</organism>
<dbReference type="InterPro" id="IPR011611">
    <property type="entry name" value="PfkB_dom"/>
</dbReference>
<evidence type="ECO:0000256" key="1">
    <source>
        <dbReference type="ARBA" id="ARBA00022679"/>
    </source>
</evidence>
<protein>
    <submittedName>
        <fullName evidence="4">Winged helix-turn-helix transcriptional regulator</fullName>
    </submittedName>
</protein>
<dbReference type="Proteomes" id="UP001205906">
    <property type="component" value="Unassembled WGS sequence"/>
</dbReference>
<dbReference type="EMBL" id="JAMXQS010000008">
    <property type="protein sequence ID" value="MCO6051631.1"/>
    <property type="molecule type" value="Genomic_DNA"/>
</dbReference>
<dbReference type="CDD" id="cd01941">
    <property type="entry name" value="YeiC_kinase_like"/>
    <property type="match status" value="1"/>
</dbReference>
<feature type="domain" description="Carbohydrate kinase PfkB" evidence="3">
    <location>
        <begin position="88"/>
        <end position="351"/>
    </location>
</feature>
<dbReference type="Pfam" id="PF00294">
    <property type="entry name" value="PfkB"/>
    <property type="match status" value="1"/>
</dbReference>
<dbReference type="Pfam" id="PF13412">
    <property type="entry name" value="HTH_24"/>
    <property type="match status" value="1"/>
</dbReference>
<evidence type="ECO:0000313" key="5">
    <source>
        <dbReference type="Proteomes" id="UP001205906"/>
    </source>
</evidence>
<dbReference type="Gene3D" id="1.10.10.10">
    <property type="entry name" value="Winged helix-like DNA-binding domain superfamily/Winged helix DNA-binding domain"/>
    <property type="match status" value="1"/>
</dbReference>
<keyword evidence="1" id="KW-0808">Transferase</keyword>